<keyword evidence="2" id="KW-1185">Reference proteome</keyword>
<evidence type="ECO:0008006" key="3">
    <source>
        <dbReference type="Google" id="ProtNLM"/>
    </source>
</evidence>
<sequence length="463" mass="46808">MNTKSSPLTIGMRATVGALVIAAATAAVVLVGSVEVPSAVREPLSLVADTTQNTARTLVCSGSFGELGADPEQAEVAVPTGPPVLASAGAKTENSSLERATGGEGLPEVLRAGNTESIAAAQLQHVTTENLSGAVASACAEPLNEQWLIGGGTDAGVSTTLDLGNPGSVPASVQITVFDDEGEVDAVQTAGVIVLPGTQQTISLNGYAPDRAHIAVRVTSSGAPVTASMGVAQRVGLSSFGVSSVDRQAEPNTQLVIAGINNAADHGHEATDAGEGDPYPVMVRAFAPGGEATTVRLRALDAKGHATDLGEMNLAENAVGNFNVTTWPEGSAALVVTADVPVIAAALGSAETVKKHDYEWFVPSPVIAAGEVVDVPVVPNGTLVLVHPGEGKAEVTITPVKGKPRKLTLSPGATQSLEVANGSTITATADIFAGVRYEEGASIASYPVLPPSQRDGTLTVFTR</sequence>
<dbReference type="Proteomes" id="UP000675163">
    <property type="component" value="Unassembled WGS sequence"/>
</dbReference>
<dbReference type="AlphaFoldDB" id="A0A940T6J8"/>
<proteinExistence type="predicted"/>
<organism evidence="1 2">
    <name type="scientific">Leucobacter exalbidus</name>
    <dbReference type="NCBI Taxonomy" id="662960"/>
    <lineage>
        <taxon>Bacteria</taxon>
        <taxon>Bacillati</taxon>
        <taxon>Actinomycetota</taxon>
        <taxon>Actinomycetes</taxon>
        <taxon>Micrococcales</taxon>
        <taxon>Microbacteriaceae</taxon>
        <taxon>Leucobacter</taxon>
    </lineage>
</organism>
<protein>
    <recommendedName>
        <fullName evidence="3">Large extracellular alpha-helical protein</fullName>
    </recommendedName>
</protein>
<dbReference type="EMBL" id="JAFIDA010000001">
    <property type="protein sequence ID" value="MBP1327076.1"/>
    <property type="molecule type" value="Genomic_DNA"/>
</dbReference>
<gene>
    <name evidence="1" type="ORF">JOF28_002308</name>
</gene>
<dbReference type="Pfam" id="PF18986">
    <property type="entry name" value="DUF5719"/>
    <property type="match status" value="1"/>
</dbReference>
<evidence type="ECO:0000313" key="1">
    <source>
        <dbReference type="EMBL" id="MBP1327076.1"/>
    </source>
</evidence>
<name>A0A940T6J8_9MICO</name>
<reference evidence="1" key="1">
    <citation type="submission" date="2021-02" db="EMBL/GenBank/DDBJ databases">
        <title>Sequencing the genomes of 1000 actinobacteria strains.</title>
        <authorList>
            <person name="Klenk H.-P."/>
        </authorList>
    </citation>
    <scope>NUCLEOTIDE SEQUENCE</scope>
    <source>
        <strain evidence="1">DSM 22850</strain>
    </source>
</reference>
<comment type="caution">
    <text evidence="1">The sequence shown here is derived from an EMBL/GenBank/DDBJ whole genome shotgun (WGS) entry which is preliminary data.</text>
</comment>
<evidence type="ECO:0000313" key="2">
    <source>
        <dbReference type="Proteomes" id="UP000675163"/>
    </source>
</evidence>
<dbReference type="InterPro" id="IPR043777">
    <property type="entry name" value="DUF5719"/>
</dbReference>
<accession>A0A940T6J8</accession>
<dbReference type="RefSeq" id="WP_209705885.1">
    <property type="nucleotide sequence ID" value="NZ_JAFIDA010000001.1"/>
</dbReference>